<comment type="caution">
    <text evidence="3">The sequence shown here is derived from an EMBL/GenBank/DDBJ whole genome shotgun (WGS) entry which is preliminary data.</text>
</comment>
<gene>
    <name evidence="3" type="ORF">H735_17575</name>
</gene>
<name>A0A0C1Z737_9VIBR</name>
<evidence type="ECO:0000259" key="2">
    <source>
        <dbReference type="Pfam" id="PF18945"/>
    </source>
</evidence>
<accession>A0A0C1Z737</accession>
<dbReference type="InterPro" id="IPR010269">
    <property type="entry name" value="T6SS_TssC-like"/>
</dbReference>
<organism evidence="3 4">
    <name type="scientific">Vibrio owensii CAIM 1854 = LMG 25443</name>
    <dbReference type="NCBI Taxonomy" id="1229493"/>
    <lineage>
        <taxon>Bacteria</taxon>
        <taxon>Pseudomonadati</taxon>
        <taxon>Pseudomonadota</taxon>
        <taxon>Gammaproteobacteria</taxon>
        <taxon>Vibrionales</taxon>
        <taxon>Vibrionaceae</taxon>
        <taxon>Vibrio</taxon>
    </lineage>
</organism>
<dbReference type="PATRIC" id="fig|1229493.5.peg.2672"/>
<dbReference type="AlphaFoldDB" id="A0A0C1Z737"/>
<feature type="domain" description="TssC1 N-terminal" evidence="1">
    <location>
        <begin position="67"/>
        <end position="375"/>
    </location>
</feature>
<dbReference type="Proteomes" id="UP000031586">
    <property type="component" value="Unassembled WGS sequence"/>
</dbReference>
<feature type="domain" description="TssC1 C-terminal" evidence="2">
    <location>
        <begin position="388"/>
        <end position="497"/>
    </location>
</feature>
<dbReference type="Pfam" id="PF18945">
    <property type="entry name" value="VipB_2"/>
    <property type="match status" value="1"/>
</dbReference>
<dbReference type="Pfam" id="PF05943">
    <property type="entry name" value="VipB"/>
    <property type="match status" value="1"/>
</dbReference>
<evidence type="ECO:0000259" key="1">
    <source>
        <dbReference type="Pfam" id="PF05943"/>
    </source>
</evidence>
<reference evidence="3 4" key="1">
    <citation type="submission" date="2014-07" db="EMBL/GenBank/DDBJ databases">
        <title>Unique and conserved regions in Vibrio harveyi and related species in comparison with the shrimp pathogen Vibrio harveyi CAIM 1792.</title>
        <authorList>
            <person name="Espinoza-Valles I."/>
            <person name="Vora G."/>
            <person name="Leekitcharoenphon P."/>
            <person name="Ussery D."/>
            <person name="Hoj L."/>
            <person name="Gomez-Gil B."/>
        </authorList>
    </citation>
    <scope>NUCLEOTIDE SEQUENCE [LARGE SCALE GENOMIC DNA]</scope>
    <source>
        <strain evidence="4">CAIM 1854 / LMG 25443</strain>
    </source>
</reference>
<dbReference type="InterPro" id="IPR044031">
    <property type="entry name" value="TssC1_N"/>
</dbReference>
<protein>
    <submittedName>
        <fullName evidence="3">Type VI secretion protein</fullName>
    </submittedName>
</protein>
<proteinExistence type="predicted"/>
<dbReference type="EMBL" id="JPRD01000028">
    <property type="protein sequence ID" value="KIF51959.1"/>
    <property type="molecule type" value="Genomic_DNA"/>
</dbReference>
<dbReference type="RefSeq" id="WP_020196282.1">
    <property type="nucleotide sequence ID" value="NZ_BAOH01000051.1"/>
</dbReference>
<dbReference type="PANTHER" id="PTHR35565:SF3">
    <property type="entry name" value="TYPE VI SECRETION SYSTEM SHEATH PROTEIN TSSC1"/>
    <property type="match status" value="1"/>
</dbReference>
<evidence type="ECO:0000313" key="3">
    <source>
        <dbReference type="EMBL" id="KIF51959.1"/>
    </source>
</evidence>
<evidence type="ECO:0000313" key="4">
    <source>
        <dbReference type="Proteomes" id="UP000031586"/>
    </source>
</evidence>
<sequence length="503" mass="57146">MANDMTLNFLDPSELKHEFSPLGCAELDSHWVTQFVESVDSIHSAKIWLEGTKSSTVDDFRYSVLMAIDQIDQILEEQLNEIIHHQAFQALEKSWLGVRYLCEQTASQSSEPVKIKVLSATWDEVSKDALKAIEFDQSALFKLLYQNEYGMPGGEPFGVVVGDYELRHDPAKNHFDRDLTVLSKVAQTAAAAFSPFILSAQPSVFGVNRFSELSSTTDIGAQFEQVEYIKWQKLRESEDAKFLGIAAPNVLFRLPYTRDGSRIEGFDFEEAINDSERELQWGSAAFCFAAIAIRTYQEHGWFTHMRGVKQGDYTQGTILAPTRSSVHFTSKNTRDRSPLNLKVSERKEKEISDCGFITMSPVAETYMVGMTSSVSIYKPRQFEEQHITMNAKLTSMLQYTLCVSRIAHYIKVMGRDKIGGYQDADSIQRDFQKWLHQYTTASDEASDELRAKYPLNEANISVKEKRDSPGHYYSVVHLRPHFQLDQMVSAVKLITELSPEQVV</sequence>
<dbReference type="NCBIfam" id="TIGR03355">
    <property type="entry name" value="VI_chp_2"/>
    <property type="match status" value="1"/>
</dbReference>
<dbReference type="PANTHER" id="PTHR35565">
    <property type="entry name" value="CYTOPLASMIC PROTEIN-RELATED"/>
    <property type="match status" value="1"/>
</dbReference>
<dbReference type="InterPro" id="IPR044032">
    <property type="entry name" value="TssC1_C"/>
</dbReference>